<dbReference type="EMBL" id="BDEQ01000001">
    <property type="protein sequence ID" value="GAT92197.1"/>
    <property type="molecule type" value="Genomic_DNA"/>
</dbReference>
<comment type="caution">
    <text evidence="8">The sequence shown here is derived from an EMBL/GenBank/DDBJ whole genome shotgun (WGS) entry which is preliminary data.</text>
</comment>
<dbReference type="FunFam" id="3.40.50.620:FF:000371">
    <property type="entry name" value="Tryptophanyl-tRNA synthetase, cytoplasmic, putative"/>
    <property type="match status" value="1"/>
</dbReference>
<evidence type="ECO:0000256" key="5">
    <source>
        <dbReference type="ARBA" id="ARBA00023146"/>
    </source>
</evidence>
<dbReference type="OMA" id="NTTEEHR"/>
<evidence type="ECO:0000256" key="3">
    <source>
        <dbReference type="ARBA" id="ARBA00022840"/>
    </source>
</evidence>
<evidence type="ECO:0000256" key="1">
    <source>
        <dbReference type="ARBA" id="ARBA00022598"/>
    </source>
</evidence>
<organism evidence="8 9">
    <name type="scientific">Entamoeba histolytica</name>
    <dbReference type="NCBI Taxonomy" id="5759"/>
    <lineage>
        <taxon>Eukaryota</taxon>
        <taxon>Amoebozoa</taxon>
        <taxon>Evosea</taxon>
        <taxon>Archamoebae</taxon>
        <taxon>Mastigamoebida</taxon>
        <taxon>Entamoebidae</taxon>
        <taxon>Entamoeba</taxon>
    </lineage>
</organism>
<keyword evidence="4 7" id="KW-0648">Protein biosynthesis</keyword>
<evidence type="ECO:0000256" key="2">
    <source>
        <dbReference type="ARBA" id="ARBA00022741"/>
    </source>
</evidence>
<dbReference type="FunFam" id="1.10.240.10:FF:000014">
    <property type="entry name" value="Tryptophanyl-tRNA synthetase, cytoplasmic, putative"/>
    <property type="match status" value="1"/>
</dbReference>
<comment type="similarity">
    <text evidence="7">Belongs to the class-I aminoacyl-tRNA synthetase family.</text>
</comment>
<dbReference type="VEuPathDB" id="AmoebaDB:EHI_110680"/>
<accession>A0A5K1UT25</accession>
<dbReference type="SUPFAM" id="SSF52374">
    <property type="entry name" value="Nucleotidylyl transferase"/>
    <property type="match status" value="1"/>
</dbReference>
<keyword evidence="5 7" id="KW-0030">Aminoacyl-tRNA synthetase</keyword>
<dbReference type="VEuPathDB" id="AmoebaDB:EHI5A_094230"/>
<evidence type="ECO:0000313" key="8">
    <source>
        <dbReference type="EMBL" id="GAT92197.1"/>
    </source>
</evidence>
<dbReference type="Gene3D" id="1.10.240.10">
    <property type="entry name" value="Tyrosyl-Transfer RNA Synthetase"/>
    <property type="match status" value="1"/>
</dbReference>
<dbReference type="GO" id="GO:0005524">
    <property type="term" value="F:ATP binding"/>
    <property type="evidence" value="ECO:0007669"/>
    <property type="project" value="UniProtKB-KW"/>
</dbReference>
<evidence type="ECO:0000313" key="9">
    <source>
        <dbReference type="Proteomes" id="UP000078387"/>
    </source>
</evidence>
<dbReference type="Proteomes" id="UP000078387">
    <property type="component" value="Unassembled WGS sequence"/>
</dbReference>
<evidence type="ECO:0000256" key="7">
    <source>
        <dbReference type="RuleBase" id="RU363036"/>
    </source>
</evidence>
<dbReference type="InterPro" id="IPR014729">
    <property type="entry name" value="Rossmann-like_a/b/a_fold"/>
</dbReference>
<proteinExistence type="inferred from homology"/>
<keyword evidence="3 7" id="KW-0067">ATP-binding</keyword>
<keyword evidence="1 7" id="KW-0436">Ligase</keyword>
<name>A0A5K1UT25_ENTHI</name>
<dbReference type="GO" id="GO:0005737">
    <property type="term" value="C:cytoplasm"/>
    <property type="evidence" value="ECO:0007669"/>
    <property type="project" value="TreeGrafter"/>
</dbReference>
<dbReference type="GO" id="GO:0006436">
    <property type="term" value="P:tryptophanyl-tRNA aminoacylation"/>
    <property type="evidence" value="ECO:0007669"/>
    <property type="project" value="TreeGrafter"/>
</dbReference>
<dbReference type="PANTHER" id="PTHR10055">
    <property type="entry name" value="TRYPTOPHANYL-TRNA SYNTHETASE"/>
    <property type="match status" value="1"/>
</dbReference>
<dbReference type="PANTHER" id="PTHR10055:SF1">
    <property type="entry name" value="TRYPTOPHAN--TRNA LIGASE, CYTOPLASMIC"/>
    <property type="match status" value="1"/>
</dbReference>
<dbReference type="VEuPathDB" id="AmoebaDB:EHI8A_063660"/>
<evidence type="ECO:0000256" key="4">
    <source>
        <dbReference type="ARBA" id="ARBA00022917"/>
    </source>
</evidence>
<sequence>MSLQTQTPSQLLQSFTTRTTDYNQLINSVGINAITPQQIQRIEKLSGKAPHHYLSRGVFLAEKSLDKFLDDVEAKKPTFIFIQKYPQKEVALEEYITLEFARYLQDAFNIQVIIQILDDIKVLNREATINEASKMSNDLMKYILAFGFNEDKTFIYTDYQYFGKMYRTISLVEKATAYNVVQPFFNFEYSDNIGKLASPSIMTASMFSQSYSHFFSSPARCLVLDSIKNVQFHSIIDQIATTLNFIQPTVLFHKMVPLLSGVTKFDIPSDHNSILLSDNAKQVERKINKLAFSGGRNTTEEHKKLGGQCDIDVSFQLLNIFSSDNAQVKDVEEKYSKGELLSGELKKIVSASMKDFIVAYDAKKKPITTAYLKAYISKTKF</sequence>
<dbReference type="InterPro" id="IPR002305">
    <property type="entry name" value="aa-tRNA-synth_Ic"/>
</dbReference>
<dbReference type="Gene3D" id="3.40.50.620">
    <property type="entry name" value="HUPs"/>
    <property type="match status" value="1"/>
</dbReference>
<dbReference type="Pfam" id="PF00579">
    <property type="entry name" value="tRNA-synt_1b"/>
    <property type="match status" value="1"/>
</dbReference>
<dbReference type="VEuPathDB" id="AmoebaDB:KM1_106360"/>
<dbReference type="AlphaFoldDB" id="A0A5K1UT25"/>
<dbReference type="GO" id="GO:0004830">
    <property type="term" value="F:tryptophan-tRNA ligase activity"/>
    <property type="evidence" value="ECO:0007669"/>
    <property type="project" value="TreeGrafter"/>
</dbReference>
<dbReference type="VEuPathDB" id="AmoebaDB:EHI7A_060580"/>
<evidence type="ECO:0000256" key="6">
    <source>
        <dbReference type="ARBA" id="ARBA00030268"/>
    </source>
</evidence>
<dbReference type="SMR" id="A0A5K1UT25"/>
<protein>
    <recommendedName>
        <fullName evidence="6">Tryptophanyl-tRNA synthetase</fullName>
    </recommendedName>
</protein>
<keyword evidence="2 7" id="KW-0547">Nucleotide-binding</keyword>
<gene>
    <name evidence="8" type="ORF">CL6EHI_110680</name>
</gene>
<reference evidence="8 9" key="1">
    <citation type="submission" date="2016-05" db="EMBL/GenBank/DDBJ databases">
        <title>First whole genome sequencing of Entamoeba histolytica HM1:IMSS-clone-6.</title>
        <authorList>
            <person name="Mukherjee Avik.K."/>
            <person name="Izumyama S."/>
            <person name="Nakada-Tsukui K."/>
            <person name="Nozaki T."/>
        </authorList>
    </citation>
    <scope>NUCLEOTIDE SEQUENCE [LARGE SCALE GENOMIC DNA]</scope>
    <source>
        <strain evidence="8 9">HM1:IMSS clone 6</strain>
    </source>
</reference>